<dbReference type="Proteomes" id="UP001589609">
    <property type="component" value="Unassembled WGS sequence"/>
</dbReference>
<organism evidence="1 2">
    <name type="scientific">Ectobacillus funiculus</name>
    <dbReference type="NCBI Taxonomy" id="137993"/>
    <lineage>
        <taxon>Bacteria</taxon>
        <taxon>Bacillati</taxon>
        <taxon>Bacillota</taxon>
        <taxon>Bacilli</taxon>
        <taxon>Bacillales</taxon>
        <taxon>Bacillaceae</taxon>
        <taxon>Ectobacillus</taxon>
    </lineage>
</organism>
<evidence type="ECO:0000313" key="1">
    <source>
        <dbReference type="EMBL" id="MFB9758339.1"/>
    </source>
</evidence>
<reference evidence="1 2" key="1">
    <citation type="submission" date="2024-09" db="EMBL/GenBank/DDBJ databases">
        <authorList>
            <person name="Sun Q."/>
            <person name="Mori K."/>
        </authorList>
    </citation>
    <scope>NUCLEOTIDE SEQUENCE [LARGE SCALE GENOMIC DNA]</scope>
    <source>
        <strain evidence="1 2">JCM 11201</strain>
    </source>
</reference>
<gene>
    <name evidence="1" type="ORF">ACFFMS_07365</name>
</gene>
<protein>
    <submittedName>
        <fullName evidence="1">Uncharacterized protein</fullName>
    </submittedName>
</protein>
<comment type="caution">
    <text evidence="1">The sequence shown here is derived from an EMBL/GenBank/DDBJ whole genome shotgun (WGS) entry which is preliminary data.</text>
</comment>
<proteinExistence type="predicted"/>
<accession>A0ABV5WCN8</accession>
<name>A0ABV5WCN8_9BACI</name>
<keyword evidence="2" id="KW-1185">Reference proteome</keyword>
<dbReference type="RefSeq" id="WP_129726632.1">
    <property type="nucleotide sequence ID" value="NZ_JBHMAF010000028.1"/>
</dbReference>
<evidence type="ECO:0000313" key="2">
    <source>
        <dbReference type="Proteomes" id="UP001589609"/>
    </source>
</evidence>
<sequence>MGERRLKAMKKDEALVKAVVALIEKERNANEGIFVGSPELDEVIGTLISLADDKEQVIEHTSKEM</sequence>
<dbReference type="EMBL" id="JBHMAF010000028">
    <property type="protein sequence ID" value="MFB9758339.1"/>
    <property type="molecule type" value="Genomic_DNA"/>
</dbReference>